<reference evidence="1" key="1">
    <citation type="submission" date="2024-03" db="EMBL/GenBank/DDBJ databases">
        <title>Diverse circular DNA viruses in blood, oral, and fecal samples of captive lemurs.</title>
        <authorList>
            <person name="Paietta E.N."/>
            <person name="Kraberger S."/>
            <person name="Lund M.C."/>
            <person name="Custer J.M."/>
            <person name="Vargas K.M."/>
            <person name="Ehmke E.E."/>
            <person name="Yoder A.D."/>
            <person name="Varsani A."/>
        </authorList>
    </citation>
    <scope>NUCLEOTIDE SEQUENCE</scope>
    <source>
        <strain evidence="1">Duke_24SF_44</strain>
    </source>
</reference>
<organism evidence="1">
    <name type="scientific">Dulem virus 38</name>
    <dbReference type="NCBI Taxonomy" id="3145756"/>
    <lineage>
        <taxon>Viruses</taxon>
        <taxon>Duplodnaviria</taxon>
        <taxon>Heunggongvirae</taxon>
        <taxon>Uroviricota</taxon>
        <taxon>Caudoviricetes</taxon>
    </lineage>
</organism>
<name>A0AAU8B133_9CAUD</name>
<sequence>MRAHAPEGGLRGEVAGTANLGVSWERHVAPVTAHTYIYGSPSLTGRGSLLENM</sequence>
<accession>A0AAU8B133</accession>
<proteinExistence type="predicted"/>
<evidence type="ECO:0000313" key="1">
    <source>
        <dbReference type="EMBL" id="XCD05714.1"/>
    </source>
</evidence>
<dbReference type="EMBL" id="PP511596">
    <property type="protein sequence ID" value="XCD05714.1"/>
    <property type="molecule type" value="Genomic_DNA"/>
</dbReference>
<protein>
    <submittedName>
        <fullName evidence="1">Uncharacterized protein</fullName>
    </submittedName>
</protein>